<sequence>MGEIHNSIPLEKCVKELDPEYLRDTTWRVLQLIYSGRGSHLVGQRDISILKLLEAEQTLARSTLAQPLSHSSKEVADAILLDRMQQCSPSMKGILASVWFARQFTQRGILAPNISEEVFQNPQLLTS</sequence>
<dbReference type="EMBL" id="LBVC01000050">
    <property type="protein sequence ID" value="KKQ77053.1"/>
    <property type="molecule type" value="Genomic_DNA"/>
</dbReference>
<comment type="caution">
    <text evidence="1">The sequence shown here is derived from an EMBL/GenBank/DDBJ whole genome shotgun (WGS) entry which is preliminary data.</text>
</comment>
<dbReference type="Proteomes" id="UP000034324">
    <property type="component" value="Unassembled WGS sequence"/>
</dbReference>
<evidence type="ECO:0000313" key="2">
    <source>
        <dbReference type="Proteomes" id="UP000034324"/>
    </source>
</evidence>
<evidence type="ECO:0000313" key="1">
    <source>
        <dbReference type="EMBL" id="KKQ77053.1"/>
    </source>
</evidence>
<reference evidence="1 2" key="1">
    <citation type="journal article" date="2015" name="Nature">
        <title>rRNA introns, odd ribosomes, and small enigmatic genomes across a large radiation of phyla.</title>
        <authorList>
            <person name="Brown C.T."/>
            <person name="Hug L.A."/>
            <person name="Thomas B.C."/>
            <person name="Sharon I."/>
            <person name="Castelle C.J."/>
            <person name="Singh A."/>
            <person name="Wilkins M.J."/>
            <person name="Williams K.H."/>
            <person name="Banfield J.F."/>
        </authorList>
    </citation>
    <scope>NUCLEOTIDE SEQUENCE [LARGE SCALE GENOMIC DNA]</scope>
</reference>
<dbReference type="AlphaFoldDB" id="A0A0G0KBL7"/>
<accession>A0A0G0KBL7</accession>
<protein>
    <submittedName>
        <fullName evidence="1">Uncharacterized protein</fullName>
    </submittedName>
</protein>
<name>A0A0G0KBL7_9BACT</name>
<organism evidence="1 2">
    <name type="scientific">Candidatus Daviesbacteria bacterium GW2011_GWF2_38_6</name>
    <dbReference type="NCBI Taxonomy" id="1618432"/>
    <lineage>
        <taxon>Bacteria</taxon>
        <taxon>Candidatus Daviesiibacteriota</taxon>
    </lineage>
</organism>
<gene>
    <name evidence="1" type="ORF">US99_C0050G0002</name>
</gene>
<proteinExistence type="predicted"/>